<evidence type="ECO:0000313" key="3">
    <source>
        <dbReference type="Proteomes" id="UP000481360"/>
    </source>
</evidence>
<dbReference type="GO" id="GO:0032259">
    <property type="term" value="P:methylation"/>
    <property type="evidence" value="ECO:0007669"/>
    <property type="project" value="UniProtKB-KW"/>
</dbReference>
<keyword evidence="2" id="KW-0489">Methyltransferase</keyword>
<gene>
    <name evidence="2" type="ORF">G7043_30720</name>
</gene>
<dbReference type="InterPro" id="IPR013216">
    <property type="entry name" value="Methyltransf_11"/>
</dbReference>
<comment type="caution">
    <text evidence="2">The sequence shown here is derived from an EMBL/GenBank/DDBJ whole genome shotgun (WGS) entry which is preliminary data.</text>
</comment>
<dbReference type="EMBL" id="JAAMPJ010000009">
    <property type="protein sequence ID" value="NGY63304.1"/>
    <property type="molecule type" value="Genomic_DNA"/>
</dbReference>
<reference evidence="2 3" key="1">
    <citation type="submission" date="2020-03" db="EMBL/GenBank/DDBJ databases">
        <title>Isolation and identification of active actinomycetes.</title>
        <authorList>
            <person name="Sun X."/>
        </authorList>
    </citation>
    <scope>NUCLEOTIDE SEQUENCE [LARGE SCALE GENOMIC DNA]</scope>
    <source>
        <strain evidence="2 3">NEAU-D13</strain>
    </source>
</reference>
<dbReference type="GO" id="GO:0008757">
    <property type="term" value="F:S-adenosylmethionine-dependent methyltransferase activity"/>
    <property type="evidence" value="ECO:0007669"/>
    <property type="project" value="InterPro"/>
</dbReference>
<dbReference type="InterPro" id="IPR029063">
    <property type="entry name" value="SAM-dependent_MTases_sf"/>
</dbReference>
<evidence type="ECO:0000313" key="2">
    <source>
        <dbReference type="EMBL" id="NGY63304.1"/>
    </source>
</evidence>
<evidence type="ECO:0000259" key="1">
    <source>
        <dbReference type="Pfam" id="PF08241"/>
    </source>
</evidence>
<keyword evidence="2" id="KW-0808">Transferase</keyword>
<feature type="domain" description="Methyltransferase type 11" evidence="1">
    <location>
        <begin position="177"/>
        <end position="275"/>
    </location>
</feature>
<dbReference type="Gene3D" id="3.40.50.150">
    <property type="entry name" value="Vaccinia Virus protein VP39"/>
    <property type="match status" value="1"/>
</dbReference>
<organism evidence="2 3">
    <name type="scientific">Lentzea alba</name>
    <dbReference type="NCBI Taxonomy" id="2714351"/>
    <lineage>
        <taxon>Bacteria</taxon>
        <taxon>Bacillati</taxon>
        <taxon>Actinomycetota</taxon>
        <taxon>Actinomycetes</taxon>
        <taxon>Pseudonocardiales</taxon>
        <taxon>Pseudonocardiaceae</taxon>
        <taxon>Lentzea</taxon>
    </lineage>
</organism>
<dbReference type="Proteomes" id="UP000481360">
    <property type="component" value="Unassembled WGS sequence"/>
</dbReference>
<protein>
    <submittedName>
        <fullName evidence="2">Class I SAM-dependent methyltransferase</fullName>
    </submittedName>
</protein>
<name>A0A7C9RUT7_9PSEU</name>
<accession>A0A7C9RUT7</accession>
<sequence>MNLPIVLPRVFGRRSASLTYLDEVSVAAMVSALELEPGARASLDVTARALRIAPRHEWLVLRWLRTLALRGVIEFDGRGYRVLGEVRRLRPEDLSSSYRRLRIPRNAARLHERAVRRLPELLRDEVTAGALLAPDGSACAALAGEGLSSCTDELDEDCAQLVGSGALVRRRAVRVVEIGGGTGRTTDALLDVLPSAIACYRFTDVCEEVLWAVVRARPELRAEILDVNQDFADQGFADASADVVVAGHSLHHATNIGRALMRIHRLLVPGGELVFSVPAGDDPAALVSTHFLHSPVPGGEVLRGGQIFPDGGVWESALRAAGFALKVSMSAGARSSVRHHLFHAVREAV</sequence>
<dbReference type="CDD" id="cd02440">
    <property type="entry name" value="AdoMet_MTases"/>
    <property type="match status" value="1"/>
</dbReference>
<dbReference type="SUPFAM" id="SSF53335">
    <property type="entry name" value="S-adenosyl-L-methionine-dependent methyltransferases"/>
    <property type="match status" value="1"/>
</dbReference>
<keyword evidence="3" id="KW-1185">Reference proteome</keyword>
<dbReference type="RefSeq" id="WP_166051547.1">
    <property type="nucleotide sequence ID" value="NZ_JAAMPJ010000009.1"/>
</dbReference>
<dbReference type="Pfam" id="PF08241">
    <property type="entry name" value="Methyltransf_11"/>
    <property type="match status" value="1"/>
</dbReference>
<dbReference type="AlphaFoldDB" id="A0A7C9RUT7"/>
<proteinExistence type="predicted"/>